<evidence type="ECO:0000313" key="2">
    <source>
        <dbReference type="Proteomes" id="UP000053070"/>
    </source>
</evidence>
<dbReference type="PROSITE" id="PS51819">
    <property type="entry name" value="VOC"/>
    <property type="match status" value="1"/>
</dbReference>
<dbReference type="SUPFAM" id="SSF54593">
    <property type="entry name" value="Glyoxalase/Bleomycin resistance protein/Dihydroxybiphenyl dioxygenase"/>
    <property type="match status" value="1"/>
</dbReference>
<dbReference type="EMBL" id="LBHC01000002">
    <property type="protein sequence ID" value="KLE32132.1"/>
    <property type="molecule type" value="Genomic_DNA"/>
</dbReference>
<dbReference type="CDD" id="cd06587">
    <property type="entry name" value="VOC"/>
    <property type="match status" value="1"/>
</dbReference>
<dbReference type="Gene3D" id="3.10.180.10">
    <property type="entry name" value="2,3-Dihydroxybiphenyl 1,2-Dioxygenase, domain 1"/>
    <property type="match status" value="1"/>
</dbReference>
<sequence length="125" mass="13746">MPSQARIEHINITVSDMDRSIALLESAFGWHVRIRAPHAVRGEFAHVGSEDNYVALWADGGDHSGQRKGKPLNHIGVQVDDLDAAEHAVIASGLEPNTHGTYDPGPSSFYFFDWDGIEFEVVSYA</sequence>
<dbReference type="OrthoDB" id="7355345at2"/>
<evidence type="ECO:0000313" key="1">
    <source>
        <dbReference type="EMBL" id="KLE32132.1"/>
    </source>
</evidence>
<dbReference type="STRING" id="502682.BMF35_a1406"/>
<reference evidence="1 2" key="1">
    <citation type="submission" date="2015-04" db="EMBL/GenBank/DDBJ databases">
        <title>The draft genome sequence of Erythrobacr gangjinensis K7-2.</title>
        <authorList>
            <person name="Zhuang L."/>
            <person name="Liu Y."/>
            <person name="Shao Z."/>
        </authorList>
    </citation>
    <scope>NUCLEOTIDE SEQUENCE [LARGE SCALE GENOMIC DNA]</scope>
    <source>
        <strain evidence="1 2">K7-2</strain>
    </source>
</reference>
<dbReference type="KEGG" id="egn:BMF35_a1406"/>
<dbReference type="PATRIC" id="fig|502682.8.peg.2458"/>
<name>A0A0G9MN65_9SPHN</name>
<gene>
    <name evidence="1" type="ORF">AAW01_12055</name>
</gene>
<dbReference type="InterPro" id="IPR029068">
    <property type="entry name" value="Glyas_Bleomycin-R_OHBP_Dase"/>
</dbReference>
<comment type="caution">
    <text evidence="1">The sequence shown here is derived from an EMBL/GenBank/DDBJ whole genome shotgun (WGS) entry which is preliminary data.</text>
</comment>
<dbReference type="InterPro" id="IPR004360">
    <property type="entry name" value="Glyas_Fos-R_dOase_dom"/>
</dbReference>
<keyword evidence="2" id="KW-1185">Reference proteome</keyword>
<dbReference type="Proteomes" id="UP000053070">
    <property type="component" value="Unassembled WGS sequence"/>
</dbReference>
<dbReference type="RefSeq" id="WP_047007479.1">
    <property type="nucleotide sequence ID" value="NZ_CP018097.1"/>
</dbReference>
<dbReference type="InterPro" id="IPR037523">
    <property type="entry name" value="VOC_core"/>
</dbReference>
<protein>
    <submittedName>
        <fullName evidence="1">Glyoxalase</fullName>
    </submittedName>
</protein>
<organism evidence="1 2">
    <name type="scientific">Aurantiacibacter gangjinensis</name>
    <dbReference type="NCBI Taxonomy" id="502682"/>
    <lineage>
        <taxon>Bacteria</taxon>
        <taxon>Pseudomonadati</taxon>
        <taxon>Pseudomonadota</taxon>
        <taxon>Alphaproteobacteria</taxon>
        <taxon>Sphingomonadales</taxon>
        <taxon>Erythrobacteraceae</taxon>
        <taxon>Aurantiacibacter</taxon>
    </lineage>
</organism>
<proteinExistence type="predicted"/>
<dbReference type="Pfam" id="PF00903">
    <property type="entry name" value="Glyoxalase"/>
    <property type="match status" value="1"/>
</dbReference>
<dbReference type="AlphaFoldDB" id="A0A0G9MN65"/>
<accession>A0A0G9MN65</accession>